<evidence type="ECO:0000256" key="2">
    <source>
        <dbReference type="ARBA" id="ARBA00004496"/>
    </source>
</evidence>
<keyword evidence="4" id="KW-0963">Cytoplasm</keyword>
<protein>
    <recommendedName>
        <fullName evidence="6">Metalloenzyme domain-containing protein</fullName>
    </recommendedName>
</protein>
<accession>A0AAU9MFA4</accession>
<reference evidence="7 8" key="1">
    <citation type="submission" date="2022-01" db="EMBL/GenBank/DDBJ databases">
        <authorList>
            <person name="Xiong W."/>
            <person name="Schranz E."/>
        </authorList>
    </citation>
    <scope>NUCLEOTIDE SEQUENCE [LARGE SCALE GENOMIC DNA]</scope>
</reference>
<dbReference type="PANTHER" id="PTHR31637:SF7">
    <property type="entry name" value="2,3-BISPHOSPHOGLYCERATE-INDEPENDENT PHOSPHOGLYCERATE MUTASE 1"/>
    <property type="match status" value="1"/>
</dbReference>
<dbReference type="SUPFAM" id="SSF64158">
    <property type="entry name" value="2,3-Bisphosphoglycerate-independent phosphoglycerate mutase, substrate-binding domain"/>
    <property type="match status" value="1"/>
</dbReference>
<dbReference type="SUPFAM" id="SSF54495">
    <property type="entry name" value="UBC-like"/>
    <property type="match status" value="1"/>
</dbReference>
<name>A0AAU9MFA4_9ASTR</name>
<dbReference type="GO" id="GO:0030145">
    <property type="term" value="F:manganese ion binding"/>
    <property type="evidence" value="ECO:0007669"/>
    <property type="project" value="TreeGrafter"/>
</dbReference>
<comment type="subcellular location">
    <subcellularLocation>
        <location evidence="2">Cytoplasm</location>
    </subcellularLocation>
</comment>
<organism evidence="7 8">
    <name type="scientific">Lactuca virosa</name>
    <dbReference type="NCBI Taxonomy" id="75947"/>
    <lineage>
        <taxon>Eukaryota</taxon>
        <taxon>Viridiplantae</taxon>
        <taxon>Streptophyta</taxon>
        <taxon>Embryophyta</taxon>
        <taxon>Tracheophyta</taxon>
        <taxon>Spermatophyta</taxon>
        <taxon>Magnoliopsida</taxon>
        <taxon>eudicotyledons</taxon>
        <taxon>Gunneridae</taxon>
        <taxon>Pentapetalae</taxon>
        <taxon>asterids</taxon>
        <taxon>campanulids</taxon>
        <taxon>Asterales</taxon>
        <taxon>Asteraceae</taxon>
        <taxon>Cichorioideae</taxon>
        <taxon>Cichorieae</taxon>
        <taxon>Lactucinae</taxon>
        <taxon>Lactuca</taxon>
    </lineage>
</organism>
<evidence type="ECO:0000256" key="4">
    <source>
        <dbReference type="ARBA" id="ARBA00022490"/>
    </source>
</evidence>
<dbReference type="GO" id="GO:0005524">
    <property type="term" value="F:ATP binding"/>
    <property type="evidence" value="ECO:0007669"/>
    <property type="project" value="UniProtKB-UniRule"/>
</dbReference>
<dbReference type="GO" id="GO:0006007">
    <property type="term" value="P:glucose catabolic process"/>
    <property type="evidence" value="ECO:0007669"/>
    <property type="project" value="InterPro"/>
</dbReference>
<dbReference type="Gene3D" id="3.40.1450.10">
    <property type="entry name" value="BPG-independent phosphoglycerate mutase, domain B"/>
    <property type="match status" value="1"/>
</dbReference>
<dbReference type="GO" id="GO:0016740">
    <property type="term" value="F:transferase activity"/>
    <property type="evidence" value="ECO:0007669"/>
    <property type="project" value="UniProtKB-KW"/>
</dbReference>
<evidence type="ECO:0000259" key="6">
    <source>
        <dbReference type="Pfam" id="PF01676"/>
    </source>
</evidence>
<evidence type="ECO:0000256" key="1">
    <source>
        <dbReference type="ARBA" id="ARBA00000370"/>
    </source>
</evidence>
<dbReference type="EMBL" id="CAKMRJ010001446">
    <property type="protein sequence ID" value="CAH1424231.1"/>
    <property type="molecule type" value="Genomic_DNA"/>
</dbReference>
<sequence>MLSADGSVPFRADALNTSHYSNRVCSLDLYYVAGIHGPEDKGGVSRLSSRYRKVRIAAPIVTIATPIYHPNIDTLGQICLDILNLPPIYVIRTADRMTMLAQALEYEKFDKFDRVSVPKIRYACMLQYDGELKLPNHYLVSPPLIDRTSGECLVHNGIHTFACSETVKFGHVTFFWNGNWSGYFNAELEEYVEIPMEDLIRCV</sequence>
<dbReference type="AlphaFoldDB" id="A0AAU9MFA4"/>
<dbReference type="InterPro" id="IPR017850">
    <property type="entry name" value="Alkaline_phosphatase_core_sf"/>
</dbReference>
<comment type="caution">
    <text evidence="7">The sequence shown here is derived from an EMBL/GenBank/DDBJ whole genome shotgun (WGS) entry which is preliminary data.</text>
</comment>
<keyword evidence="8" id="KW-1185">Reference proteome</keyword>
<feature type="domain" description="Metalloenzyme" evidence="6">
    <location>
        <begin position="69"/>
        <end position="195"/>
    </location>
</feature>
<dbReference type="PROSITE" id="PS00183">
    <property type="entry name" value="UBC_1"/>
    <property type="match status" value="1"/>
</dbReference>
<gene>
    <name evidence="7" type="ORF">LVIROSA_LOCUS11454</name>
</gene>
<dbReference type="Gene3D" id="3.10.110.10">
    <property type="entry name" value="Ubiquitin Conjugating Enzyme"/>
    <property type="match status" value="1"/>
</dbReference>
<dbReference type="InterPro" id="IPR006124">
    <property type="entry name" value="Metalloenzyme"/>
</dbReference>
<dbReference type="Pfam" id="PF01676">
    <property type="entry name" value="Metalloenzyme"/>
    <property type="match status" value="1"/>
</dbReference>
<feature type="active site" description="Glycyl thioester intermediate" evidence="5">
    <location>
        <position position="79"/>
    </location>
</feature>
<dbReference type="SUPFAM" id="SSF53649">
    <property type="entry name" value="Alkaline phosphatase-like"/>
    <property type="match status" value="1"/>
</dbReference>
<evidence type="ECO:0000313" key="7">
    <source>
        <dbReference type="EMBL" id="CAH1424231.1"/>
    </source>
</evidence>
<dbReference type="Proteomes" id="UP001157418">
    <property type="component" value="Unassembled WGS sequence"/>
</dbReference>
<dbReference type="InterPro" id="IPR016135">
    <property type="entry name" value="UBQ-conjugating_enzyme/RWD"/>
</dbReference>
<dbReference type="InterPro" id="IPR036646">
    <property type="entry name" value="PGAM_B_sf"/>
</dbReference>
<dbReference type="GO" id="GO:0004619">
    <property type="term" value="F:phosphoglycerate mutase activity"/>
    <property type="evidence" value="ECO:0007669"/>
    <property type="project" value="UniProtKB-EC"/>
</dbReference>
<evidence type="ECO:0000256" key="3">
    <source>
        <dbReference type="ARBA" id="ARBA00011245"/>
    </source>
</evidence>
<comment type="subunit">
    <text evidence="3">Monomer.</text>
</comment>
<proteinExistence type="predicted"/>
<evidence type="ECO:0000313" key="8">
    <source>
        <dbReference type="Proteomes" id="UP001157418"/>
    </source>
</evidence>
<dbReference type="Gene3D" id="3.40.720.10">
    <property type="entry name" value="Alkaline Phosphatase, subunit A"/>
    <property type="match status" value="1"/>
</dbReference>
<dbReference type="GO" id="GO:0005737">
    <property type="term" value="C:cytoplasm"/>
    <property type="evidence" value="ECO:0007669"/>
    <property type="project" value="UniProtKB-SubCell"/>
</dbReference>
<comment type="catalytic activity">
    <reaction evidence="1">
        <text>(2R)-2-phosphoglycerate = (2R)-3-phosphoglycerate</text>
        <dbReference type="Rhea" id="RHEA:15901"/>
        <dbReference type="ChEBI" id="CHEBI:58272"/>
        <dbReference type="ChEBI" id="CHEBI:58289"/>
        <dbReference type="EC" id="5.4.2.12"/>
    </reaction>
</comment>
<dbReference type="InterPro" id="IPR023313">
    <property type="entry name" value="UBQ-conjugating_AS"/>
</dbReference>
<evidence type="ECO:0000256" key="5">
    <source>
        <dbReference type="PROSITE-ProRule" id="PRU10133"/>
    </source>
</evidence>
<dbReference type="InterPro" id="IPR005995">
    <property type="entry name" value="Pgm_bpd_ind"/>
</dbReference>
<dbReference type="PANTHER" id="PTHR31637">
    <property type="entry name" value="2,3-BISPHOSPHOGLYCERATE-INDEPENDENT PHOSPHOGLYCERATE MUTASE"/>
    <property type="match status" value="1"/>
</dbReference>